<reference evidence="2" key="1">
    <citation type="submission" date="2021-05" db="EMBL/GenBank/DDBJ databases">
        <authorList>
            <person name="Pietrasiak N."/>
            <person name="Ward R."/>
            <person name="Stajich J.E."/>
            <person name="Kurbessoian T."/>
        </authorList>
    </citation>
    <scope>NUCLEOTIDE SEQUENCE</scope>
    <source>
        <strain evidence="2">GSE-NOS-MK-12-04C</strain>
    </source>
</reference>
<gene>
    <name evidence="2" type="ORF">KME60_06610</name>
</gene>
<accession>A0A951QIJ5</accession>
<proteinExistence type="predicted"/>
<dbReference type="InterPro" id="IPR018739">
    <property type="entry name" value="DUF2281"/>
</dbReference>
<comment type="caution">
    <text evidence="2">The sequence shown here is derived from an EMBL/GenBank/DDBJ whole genome shotgun (WGS) entry which is preliminary data.</text>
</comment>
<protein>
    <submittedName>
        <fullName evidence="2">DUF2281 domain-containing protein</fullName>
    </submittedName>
</protein>
<evidence type="ECO:0000313" key="3">
    <source>
        <dbReference type="Proteomes" id="UP000729701"/>
    </source>
</evidence>
<sequence>MTSQILDVTKALIAKLQSLAPEQQQTLLDFAEFLAHKHPQPQAVQQRVPDLNRGEIWMSEDFNDPLPDEFWTGEE</sequence>
<dbReference type="Proteomes" id="UP000729701">
    <property type="component" value="Unassembled WGS sequence"/>
</dbReference>
<name>A0A951QIJ5_9CYAN</name>
<dbReference type="Pfam" id="PF10047">
    <property type="entry name" value="DUF2281"/>
    <property type="match status" value="1"/>
</dbReference>
<dbReference type="AlphaFoldDB" id="A0A951QIJ5"/>
<organism evidence="2 3">
    <name type="scientific">Cyanomargarita calcarea GSE-NOS-MK-12-04C</name>
    <dbReference type="NCBI Taxonomy" id="2839659"/>
    <lineage>
        <taxon>Bacteria</taxon>
        <taxon>Bacillati</taxon>
        <taxon>Cyanobacteriota</taxon>
        <taxon>Cyanophyceae</taxon>
        <taxon>Nostocales</taxon>
        <taxon>Cyanomargaritaceae</taxon>
        <taxon>Cyanomargarita</taxon>
    </lineage>
</organism>
<reference evidence="2" key="2">
    <citation type="journal article" date="2022" name="Microbiol. Resour. Announc.">
        <title>Metagenome Sequencing to Explore Phylogenomics of Terrestrial Cyanobacteria.</title>
        <authorList>
            <person name="Ward R.D."/>
            <person name="Stajich J.E."/>
            <person name="Johansen J.R."/>
            <person name="Huntemann M."/>
            <person name="Clum A."/>
            <person name="Foster B."/>
            <person name="Foster B."/>
            <person name="Roux S."/>
            <person name="Palaniappan K."/>
            <person name="Varghese N."/>
            <person name="Mukherjee S."/>
            <person name="Reddy T.B.K."/>
            <person name="Daum C."/>
            <person name="Copeland A."/>
            <person name="Chen I.A."/>
            <person name="Ivanova N.N."/>
            <person name="Kyrpides N.C."/>
            <person name="Shapiro N."/>
            <person name="Eloe-Fadrosh E.A."/>
            <person name="Pietrasiak N."/>
        </authorList>
    </citation>
    <scope>NUCLEOTIDE SEQUENCE</scope>
    <source>
        <strain evidence="2">GSE-NOS-MK-12-04C</strain>
    </source>
</reference>
<dbReference type="EMBL" id="JAHHGZ010000005">
    <property type="protein sequence ID" value="MBW4667114.1"/>
    <property type="molecule type" value="Genomic_DNA"/>
</dbReference>
<feature type="domain" description="DUF2281" evidence="1">
    <location>
        <begin position="12"/>
        <end position="67"/>
    </location>
</feature>
<evidence type="ECO:0000259" key="1">
    <source>
        <dbReference type="Pfam" id="PF10047"/>
    </source>
</evidence>
<evidence type="ECO:0000313" key="2">
    <source>
        <dbReference type="EMBL" id="MBW4667114.1"/>
    </source>
</evidence>